<evidence type="ECO:0000313" key="3">
    <source>
        <dbReference type="Proteomes" id="UP001431221"/>
    </source>
</evidence>
<evidence type="ECO:0000313" key="2">
    <source>
        <dbReference type="EMBL" id="MCK7615693.1"/>
    </source>
</evidence>
<dbReference type="InterPro" id="IPR038694">
    <property type="entry name" value="DUF427_sf"/>
</dbReference>
<reference evidence="2" key="1">
    <citation type="submission" date="2022-04" db="EMBL/GenBank/DDBJ databases">
        <title>Roseibium sp. CAU 1639 isolated from mud.</title>
        <authorList>
            <person name="Kim W."/>
        </authorList>
    </citation>
    <scope>NUCLEOTIDE SEQUENCE</scope>
    <source>
        <strain evidence="2">CAU 1639</strain>
    </source>
</reference>
<dbReference type="InterPro" id="IPR029787">
    <property type="entry name" value="Nucleotide_cyclase"/>
</dbReference>
<dbReference type="SMART" id="SM00044">
    <property type="entry name" value="CYCc"/>
    <property type="match status" value="1"/>
</dbReference>
<dbReference type="InterPro" id="IPR001054">
    <property type="entry name" value="A/G_cyclase"/>
</dbReference>
<dbReference type="InterPro" id="IPR007361">
    <property type="entry name" value="DUF427"/>
</dbReference>
<dbReference type="PANTHER" id="PTHR43081:SF11">
    <property type="entry name" value="BLR2264 PROTEIN"/>
    <property type="match status" value="1"/>
</dbReference>
<proteinExistence type="predicted"/>
<dbReference type="Pfam" id="PF04248">
    <property type="entry name" value="NTP_transf_9"/>
    <property type="match status" value="1"/>
</dbReference>
<gene>
    <name evidence="2" type="ORF">M0H32_26325</name>
</gene>
<accession>A0ABT0H1X6</accession>
<dbReference type="PANTHER" id="PTHR43081">
    <property type="entry name" value="ADENYLATE CYCLASE, TERMINAL-DIFFERENTIATION SPECIFIC-RELATED"/>
    <property type="match status" value="1"/>
</dbReference>
<dbReference type="Proteomes" id="UP001431221">
    <property type="component" value="Unassembled WGS sequence"/>
</dbReference>
<dbReference type="InterPro" id="IPR050697">
    <property type="entry name" value="Adenylyl/Guanylyl_Cyclase_3/4"/>
</dbReference>
<dbReference type="Gene3D" id="2.170.150.40">
    <property type="entry name" value="Domain of unknown function (DUF427)"/>
    <property type="match status" value="1"/>
</dbReference>
<feature type="domain" description="Guanylate cyclase" evidence="1">
    <location>
        <begin position="372"/>
        <end position="501"/>
    </location>
</feature>
<protein>
    <submittedName>
        <fullName evidence="2">DUF427 domain-containing protein</fullName>
    </submittedName>
</protein>
<keyword evidence="3" id="KW-1185">Reference proteome</keyword>
<dbReference type="Pfam" id="PF00211">
    <property type="entry name" value="Guanylate_cyc"/>
    <property type="match status" value="1"/>
</dbReference>
<comment type="caution">
    <text evidence="2">The sequence shown here is derived from an EMBL/GenBank/DDBJ whole genome shotgun (WGS) entry which is preliminary data.</text>
</comment>
<dbReference type="RefSeq" id="WP_248159464.1">
    <property type="nucleotide sequence ID" value="NZ_JALNMJ010000029.1"/>
</dbReference>
<sequence>MSELNPVAEAWAINAETVCLDRHSVLAYLFPMTLRAQQTSNDYGIVVEPLSGEVIAWRGDQMIARSTRARVMYETRLPPVVYFPEEDILAELEPAKDHKTFCPFKGTAYYRHVHFGGERIENGAWHYPRALPEGQAVDGCFAFMPGVASRIEHDGKAVETLPAGNITGPVVDWLLREAWTAKTPEELLAALGNKLVEDGIAVARMSILIWSLHPMIAGQNCIWFRDKEEVTSRYPSYDILESPVFRDSPFQHVAEGLGGVRQKLDTNPDEFNFPIMEDLKEQGVTDYVAMPLPFSDGRINVLTLASDHPNGFTTANLGLIFECSALISRLFEVFALTSNATSLLETYLGKRTGARVLGGKIRRGDGDVIDAAILFCDLRHSTRLETELGREAYVTQLNRFFEITTEIVNAHEGEVLKFIGDAVLAIFPASSGHGAACRHALQSSEEIVAKLKDPDPESDDIALACAIGIAFGEVTYGNVGSKERLDFTVIGSAANIAARLGEYGKVAGHPVVATVDVAADAGFQLESLGAVDLHNVKEPVAACAVKVG</sequence>
<dbReference type="SUPFAM" id="SSF55073">
    <property type="entry name" value="Nucleotide cyclase"/>
    <property type="match status" value="1"/>
</dbReference>
<dbReference type="PROSITE" id="PS50125">
    <property type="entry name" value="GUANYLATE_CYCLASE_2"/>
    <property type="match status" value="1"/>
</dbReference>
<dbReference type="Gene3D" id="3.30.70.1230">
    <property type="entry name" value="Nucleotide cyclase"/>
    <property type="match status" value="1"/>
</dbReference>
<organism evidence="2 3">
    <name type="scientific">Roseibium sediminicola</name>
    <dbReference type="NCBI Taxonomy" id="2933272"/>
    <lineage>
        <taxon>Bacteria</taxon>
        <taxon>Pseudomonadati</taxon>
        <taxon>Pseudomonadota</taxon>
        <taxon>Alphaproteobacteria</taxon>
        <taxon>Hyphomicrobiales</taxon>
        <taxon>Stappiaceae</taxon>
        <taxon>Roseibium</taxon>
    </lineage>
</organism>
<dbReference type="EMBL" id="JALNMJ010000029">
    <property type="protein sequence ID" value="MCK7615693.1"/>
    <property type="molecule type" value="Genomic_DNA"/>
</dbReference>
<dbReference type="CDD" id="cd07302">
    <property type="entry name" value="CHD"/>
    <property type="match status" value="1"/>
</dbReference>
<name>A0ABT0H1X6_9HYPH</name>
<evidence type="ECO:0000259" key="1">
    <source>
        <dbReference type="PROSITE" id="PS50125"/>
    </source>
</evidence>